<protein>
    <submittedName>
        <fullName evidence="4">Peptide synthetase, putative</fullName>
    </submittedName>
</protein>
<evidence type="ECO:0000259" key="3">
    <source>
        <dbReference type="Pfam" id="PF13193"/>
    </source>
</evidence>
<dbReference type="GO" id="GO:0031177">
    <property type="term" value="F:phosphopantetheine binding"/>
    <property type="evidence" value="ECO:0007669"/>
    <property type="project" value="TreeGrafter"/>
</dbReference>
<dbReference type="InterPro" id="IPR000873">
    <property type="entry name" value="AMP-dep_synth/lig_dom"/>
</dbReference>
<dbReference type="Gene3D" id="3.40.50.980">
    <property type="match status" value="2"/>
</dbReference>
<sequence>MHSASSLPLRRPALRCATRKRPRPRDIGAASPHAPAVSSGPFASQNARESVTSISVNRLFSAQARLAPDALALSSGDTRLTYGELDRCANRLARRLADSGVRPRDRVLLCVPRSADAVIAMLAVMKTGAAFVPVDPAYPDTIKRGYASDSGARHVLARAADAEAFRHDGLCVLDIDDLSTGRDDQGPEVDAGHDGETPIYVMFTSGSTGRPKGVIVAHRGVARLVRQTNYIRITRDDTLLLLSPITFDASTFEIWGALLNGARLAIYEDATFDPNAVSRLIAREKVSVMWLTAALFHLVARRFVGMLAGLRVVLAGGDVLNAAAIGAVFDAYPSITVINGYGPTENTTFTCCHVMTADRRPTDTVPIGRPITGTGVHILDAALREVPDGAEGELCASGLGVALGYLNAPDATRAAFVDCPAAGGLLYRTGDRARRRADGVIEFLGRGDRLVKIRGYRVSLDELQSVIAGIPGVEEAIVKVSEEATGEKRLSAIVQSGRAGPDMKAHVRRELAKRVPPFQIPDDIQIFQHIPLNANGKLDRNRLPVSET</sequence>
<dbReference type="SUPFAM" id="SSF56801">
    <property type="entry name" value="Acetyl-CoA synthetase-like"/>
    <property type="match status" value="1"/>
</dbReference>
<dbReference type="Gene3D" id="3.30.300.30">
    <property type="match status" value="1"/>
</dbReference>
<dbReference type="InterPro" id="IPR020845">
    <property type="entry name" value="AMP-binding_CS"/>
</dbReference>
<dbReference type="Pfam" id="PF13193">
    <property type="entry name" value="AMP-binding_C"/>
    <property type="match status" value="1"/>
</dbReference>
<dbReference type="PROSITE" id="PS00455">
    <property type="entry name" value="AMP_BINDING"/>
    <property type="match status" value="1"/>
</dbReference>
<keyword evidence="5" id="KW-1185">Reference proteome</keyword>
<dbReference type="HOGENOM" id="CLU_000022_2_12_4"/>
<dbReference type="GO" id="GO:0044550">
    <property type="term" value="P:secondary metabolite biosynthetic process"/>
    <property type="evidence" value="ECO:0007669"/>
    <property type="project" value="TreeGrafter"/>
</dbReference>
<evidence type="ECO:0000259" key="2">
    <source>
        <dbReference type="Pfam" id="PF00501"/>
    </source>
</evidence>
<proteinExistence type="predicted"/>
<evidence type="ECO:0000313" key="4">
    <source>
        <dbReference type="EMBL" id="ABC34137.1"/>
    </source>
</evidence>
<dbReference type="NCBIfam" id="TIGR01733">
    <property type="entry name" value="AA-adenyl-dom"/>
    <property type="match status" value="1"/>
</dbReference>
<feature type="domain" description="AMP-binding enzyme C-terminal" evidence="3">
    <location>
        <begin position="462"/>
        <end position="537"/>
    </location>
</feature>
<dbReference type="GO" id="GO:0005737">
    <property type="term" value="C:cytoplasm"/>
    <property type="evidence" value="ECO:0007669"/>
    <property type="project" value="TreeGrafter"/>
</dbReference>
<feature type="region of interest" description="Disordered" evidence="1">
    <location>
        <begin position="1"/>
        <end position="44"/>
    </location>
</feature>
<dbReference type="Gene3D" id="2.30.38.10">
    <property type="entry name" value="Luciferase, Domain 3"/>
    <property type="match status" value="1"/>
</dbReference>
<dbReference type="InterPro" id="IPR025110">
    <property type="entry name" value="AMP-bd_C"/>
</dbReference>
<evidence type="ECO:0000256" key="1">
    <source>
        <dbReference type="SAM" id="MobiDB-lite"/>
    </source>
</evidence>
<dbReference type="CDD" id="cd12117">
    <property type="entry name" value="A_NRPS_Srf_like"/>
    <property type="match status" value="1"/>
</dbReference>
<dbReference type="Pfam" id="PF00501">
    <property type="entry name" value="AMP-binding"/>
    <property type="match status" value="1"/>
</dbReference>
<dbReference type="GO" id="GO:0043041">
    <property type="term" value="P:amino acid activation for nonribosomal peptide biosynthetic process"/>
    <property type="evidence" value="ECO:0007669"/>
    <property type="project" value="TreeGrafter"/>
</dbReference>
<dbReference type="PANTHER" id="PTHR45527:SF1">
    <property type="entry name" value="FATTY ACID SYNTHASE"/>
    <property type="match status" value="1"/>
</dbReference>
<evidence type="ECO:0000313" key="5">
    <source>
        <dbReference type="Proteomes" id="UP000001930"/>
    </source>
</evidence>
<dbReference type="EMBL" id="CP000085">
    <property type="protein sequence ID" value="ABC34137.1"/>
    <property type="molecule type" value="Genomic_DNA"/>
</dbReference>
<accession>Q2T5X7</accession>
<dbReference type="Proteomes" id="UP000001930">
    <property type="component" value="Chromosome II"/>
</dbReference>
<dbReference type="InterPro" id="IPR045851">
    <property type="entry name" value="AMP-bd_C_sf"/>
</dbReference>
<dbReference type="PANTHER" id="PTHR45527">
    <property type="entry name" value="NONRIBOSOMAL PEPTIDE SYNTHETASE"/>
    <property type="match status" value="1"/>
</dbReference>
<feature type="domain" description="AMP-dependent synthetase/ligase" evidence="2">
    <location>
        <begin position="60"/>
        <end position="406"/>
    </location>
</feature>
<reference evidence="4 5" key="1">
    <citation type="journal article" date="2005" name="BMC Genomics">
        <title>Bacterial genome adaptation to niches: divergence of the potential virulence genes in three Burkholderia species of different survival strategies.</title>
        <authorList>
            <person name="Kim H.S."/>
            <person name="Schell M.A."/>
            <person name="Yu Y."/>
            <person name="Ulrich R.L."/>
            <person name="Sarria S.H."/>
            <person name="Nierman W.C."/>
            <person name="DeShazer D."/>
        </authorList>
    </citation>
    <scope>NUCLEOTIDE SEQUENCE [LARGE SCALE GENOMIC DNA]</scope>
    <source>
        <strain evidence="5">ATCC 700388 / DSM 13276 / CCUG 48851 / CIP 106301 / E264</strain>
    </source>
</reference>
<dbReference type="InterPro" id="IPR010071">
    <property type="entry name" value="AA_adenyl_dom"/>
</dbReference>
<organism evidence="4 5">
    <name type="scientific">Burkholderia thailandensis (strain ATCC 700388 / DSM 13276 / CCUG 48851 / CIP 106301 / E264)</name>
    <dbReference type="NCBI Taxonomy" id="271848"/>
    <lineage>
        <taxon>Bacteria</taxon>
        <taxon>Pseudomonadati</taxon>
        <taxon>Pseudomonadota</taxon>
        <taxon>Betaproteobacteria</taxon>
        <taxon>Burkholderiales</taxon>
        <taxon>Burkholderiaceae</taxon>
        <taxon>Burkholderia</taxon>
        <taxon>pseudomallei group</taxon>
    </lineage>
</organism>
<gene>
    <name evidence="4" type="ordered locus">BTH_II1226</name>
</gene>
<name>Q2T5X7_BURTA</name>
<dbReference type="AlphaFoldDB" id="Q2T5X7"/>
<dbReference type="KEGG" id="bte:BTH_II1226"/>